<organism evidence="1 2">
    <name type="scientific">Gymnopus androsaceus JB14</name>
    <dbReference type="NCBI Taxonomy" id="1447944"/>
    <lineage>
        <taxon>Eukaryota</taxon>
        <taxon>Fungi</taxon>
        <taxon>Dikarya</taxon>
        <taxon>Basidiomycota</taxon>
        <taxon>Agaricomycotina</taxon>
        <taxon>Agaricomycetes</taxon>
        <taxon>Agaricomycetidae</taxon>
        <taxon>Agaricales</taxon>
        <taxon>Marasmiineae</taxon>
        <taxon>Omphalotaceae</taxon>
        <taxon>Gymnopus</taxon>
    </lineage>
</organism>
<reference evidence="1" key="1">
    <citation type="journal article" date="2019" name="Environ. Microbiol.">
        <title>Fungal ecological strategies reflected in gene transcription - a case study of two litter decomposers.</title>
        <authorList>
            <person name="Barbi F."/>
            <person name="Kohler A."/>
            <person name="Barry K."/>
            <person name="Baskaran P."/>
            <person name="Daum C."/>
            <person name="Fauchery L."/>
            <person name="Ihrmark K."/>
            <person name="Kuo A."/>
            <person name="LaButti K."/>
            <person name="Lipzen A."/>
            <person name="Morin E."/>
            <person name="Grigoriev I.V."/>
            <person name="Henrissat B."/>
            <person name="Lindahl B."/>
            <person name="Martin F."/>
        </authorList>
    </citation>
    <scope>NUCLEOTIDE SEQUENCE</scope>
    <source>
        <strain evidence="1">JB14</strain>
    </source>
</reference>
<sequence>RTDIRELILLSEKDLDDYDTEIVHLQSQIVYVQEQKKLLNEYKTGLQSLLSPFRKLPNEILCIIFELACTDNLLQEYPWPNPTELSLPVITNVPALAISAVCTRWRSLALASPRLWSQFRLEIAPKEETTVDLDRQRGFISTLQLFLDRSANSPLQIGLQTS</sequence>
<dbReference type="OrthoDB" id="2839406at2759"/>
<protein>
    <submittedName>
        <fullName evidence="1">Uncharacterized protein</fullName>
    </submittedName>
</protein>
<evidence type="ECO:0000313" key="2">
    <source>
        <dbReference type="Proteomes" id="UP000799118"/>
    </source>
</evidence>
<dbReference type="Proteomes" id="UP000799118">
    <property type="component" value="Unassembled WGS sequence"/>
</dbReference>
<dbReference type="EMBL" id="ML769389">
    <property type="protein sequence ID" value="KAE9408955.1"/>
    <property type="molecule type" value="Genomic_DNA"/>
</dbReference>
<feature type="non-terminal residue" evidence="1">
    <location>
        <position position="162"/>
    </location>
</feature>
<accession>A0A6A4IKB8</accession>
<feature type="non-terminal residue" evidence="1">
    <location>
        <position position="1"/>
    </location>
</feature>
<evidence type="ECO:0000313" key="1">
    <source>
        <dbReference type="EMBL" id="KAE9408955.1"/>
    </source>
</evidence>
<gene>
    <name evidence="1" type="ORF">BT96DRAFT_787040</name>
</gene>
<name>A0A6A4IKB8_9AGAR</name>
<dbReference type="AlphaFoldDB" id="A0A6A4IKB8"/>
<proteinExistence type="predicted"/>
<keyword evidence="2" id="KW-1185">Reference proteome</keyword>